<dbReference type="GO" id="GO:0005886">
    <property type="term" value="C:plasma membrane"/>
    <property type="evidence" value="ECO:0007669"/>
    <property type="project" value="UniProtKB-SubCell"/>
</dbReference>
<evidence type="ECO:0000259" key="8">
    <source>
        <dbReference type="SMART" id="SM00014"/>
    </source>
</evidence>
<feature type="domain" description="Phosphatidic acid phosphatase type 2/haloperoxidase" evidence="8">
    <location>
        <begin position="58"/>
        <end position="168"/>
    </location>
</feature>
<feature type="transmembrane region" description="Helical" evidence="7">
    <location>
        <begin position="28"/>
        <end position="51"/>
    </location>
</feature>
<feature type="transmembrane region" description="Helical" evidence="7">
    <location>
        <begin position="58"/>
        <end position="81"/>
    </location>
</feature>
<dbReference type="SMART" id="SM00014">
    <property type="entry name" value="acidPPc"/>
    <property type="match status" value="1"/>
</dbReference>
<evidence type="ECO:0000256" key="4">
    <source>
        <dbReference type="ARBA" id="ARBA00022801"/>
    </source>
</evidence>
<dbReference type="Pfam" id="PF01569">
    <property type="entry name" value="PAP2"/>
    <property type="match status" value="1"/>
</dbReference>
<sequence length="183" mass="20479">MINLIGNIDINILNFIRENFSNPFMDKLMVGITTLGDSGFIWIVIGILFLLNNKYRKIGIVLLVGLLLTTILGEGIIKNIVQRPRAFITYPDINIIINPPTSYSFPSGHTASSFVSAFIIAYYNKKFGIVAFILATLIGFSRLYLFVHYPSDILVGILLGCIVAIITISLMKNIKFTKKEKLM</sequence>
<dbReference type="AlphaFoldDB" id="A0A6N3F757"/>
<keyword evidence="5 7" id="KW-1133">Transmembrane helix</keyword>
<dbReference type="SUPFAM" id="SSF48317">
    <property type="entry name" value="Acid phosphatase/Vanadium-dependent haloperoxidase"/>
    <property type="match status" value="1"/>
</dbReference>
<accession>A0A6N3F757</accession>
<dbReference type="Gene3D" id="1.20.144.10">
    <property type="entry name" value="Phosphatidic acid phosphatase type 2/haloperoxidase"/>
    <property type="match status" value="1"/>
</dbReference>
<keyword evidence="4 9" id="KW-0378">Hydrolase</keyword>
<dbReference type="RefSeq" id="WP_156627014.1">
    <property type="nucleotide sequence ID" value="NZ_CACRTO010000029.1"/>
</dbReference>
<evidence type="ECO:0000256" key="1">
    <source>
        <dbReference type="ARBA" id="ARBA00004651"/>
    </source>
</evidence>
<dbReference type="PANTHER" id="PTHR14969">
    <property type="entry name" value="SPHINGOSINE-1-PHOSPHATE PHOSPHOHYDROLASE"/>
    <property type="match status" value="1"/>
</dbReference>
<comment type="subcellular location">
    <subcellularLocation>
        <location evidence="1">Cell membrane</location>
        <topology evidence="1">Multi-pass membrane protein</topology>
    </subcellularLocation>
</comment>
<dbReference type="InterPro" id="IPR000326">
    <property type="entry name" value="PAP2/HPO"/>
</dbReference>
<evidence type="ECO:0000256" key="5">
    <source>
        <dbReference type="ARBA" id="ARBA00022989"/>
    </source>
</evidence>
<dbReference type="GO" id="GO:0050380">
    <property type="term" value="F:undecaprenyl-diphosphatase activity"/>
    <property type="evidence" value="ECO:0007669"/>
    <property type="project" value="UniProtKB-EC"/>
</dbReference>
<dbReference type="PANTHER" id="PTHR14969:SF62">
    <property type="entry name" value="DECAPRENYLPHOSPHORYL-5-PHOSPHORIBOSE PHOSPHATASE RV3807C-RELATED"/>
    <property type="match status" value="1"/>
</dbReference>
<evidence type="ECO:0000256" key="2">
    <source>
        <dbReference type="ARBA" id="ARBA00022475"/>
    </source>
</evidence>
<evidence type="ECO:0000313" key="9">
    <source>
        <dbReference type="EMBL" id="VYU47835.1"/>
    </source>
</evidence>
<dbReference type="EC" id="3.6.1.27" evidence="9"/>
<dbReference type="InterPro" id="IPR036938">
    <property type="entry name" value="PAP2/HPO_sf"/>
</dbReference>
<evidence type="ECO:0000256" key="6">
    <source>
        <dbReference type="ARBA" id="ARBA00023136"/>
    </source>
</evidence>
<evidence type="ECO:0000256" key="7">
    <source>
        <dbReference type="SAM" id="Phobius"/>
    </source>
</evidence>
<keyword evidence="2" id="KW-1003">Cell membrane</keyword>
<keyword evidence="3 7" id="KW-0812">Transmembrane</keyword>
<organism evidence="9">
    <name type="scientific">Clostridium tertium</name>
    <dbReference type="NCBI Taxonomy" id="1559"/>
    <lineage>
        <taxon>Bacteria</taxon>
        <taxon>Bacillati</taxon>
        <taxon>Bacillota</taxon>
        <taxon>Clostridia</taxon>
        <taxon>Eubacteriales</taxon>
        <taxon>Clostridiaceae</taxon>
        <taxon>Clostridium</taxon>
    </lineage>
</organism>
<proteinExistence type="predicted"/>
<evidence type="ECO:0000256" key="3">
    <source>
        <dbReference type="ARBA" id="ARBA00022692"/>
    </source>
</evidence>
<name>A0A6N3F757_9CLOT</name>
<reference evidence="9" key="1">
    <citation type="submission" date="2019-11" db="EMBL/GenBank/DDBJ databases">
        <authorList>
            <person name="Feng L."/>
        </authorList>
    </citation>
    <scope>NUCLEOTIDE SEQUENCE</scope>
    <source>
        <strain evidence="9">CTertiumLFYP3</strain>
    </source>
</reference>
<protein>
    <submittedName>
        <fullName evidence="9">Undecaprenyl-diphosphatase BcrC</fullName>
        <ecNumber evidence="9">3.6.1.27</ecNumber>
    </submittedName>
</protein>
<dbReference type="EMBL" id="CACRTO010000029">
    <property type="protein sequence ID" value="VYU47835.1"/>
    <property type="molecule type" value="Genomic_DNA"/>
</dbReference>
<keyword evidence="6 7" id="KW-0472">Membrane</keyword>
<feature type="transmembrane region" description="Helical" evidence="7">
    <location>
        <begin position="129"/>
        <end position="147"/>
    </location>
</feature>
<feature type="transmembrane region" description="Helical" evidence="7">
    <location>
        <begin position="153"/>
        <end position="171"/>
    </location>
</feature>
<gene>
    <name evidence="9" type="primary">bcrC</name>
    <name evidence="9" type="ORF">CTLFYP3_02584</name>
</gene>